<keyword evidence="4" id="KW-0597">Phosphoprotein</keyword>
<dbReference type="Pfam" id="PF02518">
    <property type="entry name" value="HATPase_c"/>
    <property type="match status" value="1"/>
</dbReference>
<dbReference type="Proteomes" id="UP000306509">
    <property type="component" value="Unassembled WGS sequence"/>
</dbReference>
<dbReference type="GO" id="GO:0005886">
    <property type="term" value="C:plasma membrane"/>
    <property type="evidence" value="ECO:0007669"/>
    <property type="project" value="TreeGrafter"/>
</dbReference>
<dbReference type="PANTHER" id="PTHR45453">
    <property type="entry name" value="PHOSPHATE REGULON SENSOR PROTEIN PHOR"/>
    <property type="match status" value="1"/>
</dbReference>
<keyword evidence="8" id="KW-0472">Membrane</keyword>
<dbReference type="InterPro" id="IPR005467">
    <property type="entry name" value="His_kinase_dom"/>
</dbReference>
<dbReference type="CDD" id="cd00075">
    <property type="entry name" value="HATPase"/>
    <property type="match status" value="1"/>
</dbReference>
<dbReference type="Gene3D" id="1.10.287.130">
    <property type="match status" value="1"/>
</dbReference>
<dbReference type="InterPro" id="IPR036097">
    <property type="entry name" value="HisK_dim/P_sf"/>
</dbReference>
<evidence type="ECO:0000256" key="2">
    <source>
        <dbReference type="ARBA" id="ARBA00004370"/>
    </source>
</evidence>
<dbReference type="Gene3D" id="3.30.565.10">
    <property type="entry name" value="Histidine kinase-like ATPase, C-terminal domain"/>
    <property type="match status" value="1"/>
</dbReference>
<dbReference type="PANTHER" id="PTHR45453:SF1">
    <property type="entry name" value="PHOSPHATE REGULON SENSOR PROTEIN PHOR"/>
    <property type="match status" value="1"/>
</dbReference>
<dbReference type="EMBL" id="QGQD01000060">
    <property type="protein sequence ID" value="TLD00032.1"/>
    <property type="molecule type" value="Genomic_DNA"/>
</dbReference>
<keyword evidence="7" id="KW-0902">Two-component regulatory system</keyword>
<dbReference type="InterPro" id="IPR004358">
    <property type="entry name" value="Sig_transdc_His_kin-like_C"/>
</dbReference>
<dbReference type="GO" id="GO:0000155">
    <property type="term" value="F:phosphorelay sensor kinase activity"/>
    <property type="evidence" value="ECO:0007669"/>
    <property type="project" value="InterPro"/>
</dbReference>
<organism evidence="10 11">
    <name type="scientific">Robinsoniella peoriensis</name>
    <dbReference type="NCBI Taxonomy" id="180332"/>
    <lineage>
        <taxon>Bacteria</taxon>
        <taxon>Bacillati</taxon>
        <taxon>Bacillota</taxon>
        <taxon>Clostridia</taxon>
        <taxon>Lachnospirales</taxon>
        <taxon>Lachnospiraceae</taxon>
        <taxon>Robinsoniella</taxon>
    </lineage>
</organism>
<dbReference type="InterPro" id="IPR050351">
    <property type="entry name" value="BphY/WalK/GraS-like"/>
</dbReference>
<dbReference type="SMART" id="SM00387">
    <property type="entry name" value="HATPase_c"/>
    <property type="match status" value="1"/>
</dbReference>
<dbReference type="PROSITE" id="PS50109">
    <property type="entry name" value="HIS_KIN"/>
    <property type="match status" value="1"/>
</dbReference>
<proteinExistence type="predicted"/>
<dbReference type="Gene3D" id="6.10.340.10">
    <property type="match status" value="1"/>
</dbReference>
<dbReference type="InterPro" id="IPR036890">
    <property type="entry name" value="HATPase_C_sf"/>
</dbReference>
<sequence length="335" mass="37704">MNLLRNSEVKRQCILYAVFSVLAVFGGVWISVPSGIYAGMICVIGGVIYYLFTRRRYKKISVMNEGLDQILHGDYSMDFMQDQEGELAILSCEIYKMTVRLREQAEMLQRDKVYLSNSIADISHQIRTPLTSIRMITQRLQREQISEEERVRKVQEVNSLLSRVDWLIASLLKISQLESGTVKFHFESVPVSTLVKKAMEPLEIPLELKEQRFLMEVGDEISFRGDVLWSVEAIGNIIKNCMEHTPAGGSLCITAEENPVYTKIVISDNGEGIAPEDLPHIFERFYKGKGSGQGSFGIGLALSQMIISRQNGTVKVQNGINSGAEFQICFYKGAV</sequence>
<dbReference type="Pfam" id="PF00512">
    <property type="entry name" value="HisKA"/>
    <property type="match status" value="1"/>
</dbReference>
<dbReference type="RefSeq" id="WP_138002854.1">
    <property type="nucleotide sequence ID" value="NZ_QGQD01000060.1"/>
</dbReference>
<name>A0A4U8Q5A8_9FIRM</name>
<evidence type="ECO:0000256" key="8">
    <source>
        <dbReference type="SAM" id="Phobius"/>
    </source>
</evidence>
<dbReference type="STRING" id="180332.GCA_000797495_03308"/>
<keyword evidence="8" id="KW-1133">Transmembrane helix</keyword>
<dbReference type="GO" id="GO:0004721">
    <property type="term" value="F:phosphoprotein phosphatase activity"/>
    <property type="evidence" value="ECO:0007669"/>
    <property type="project" value="TreeGrafter"/>
</dbReference>
<dbReference type="PRINTS" id="PR00344">
    <property type="entry name" value="BCTRLSENSOR"/>
</dbReference>
<keyword evidence="5 10" id="KW-0808">Transferase</keyword>
<evidence type="ECO:0000256" key="4">
    <source>
        <dbReference type="ARBA" id="ARBA00022553"/>
    </source>
</evidence>
<reference evidence="10 11" key="1">
    <citation type="journal article" date="2019" name="Anaerobe">
        <title>Detection of Robinsoniella peoriensis in multiple bone samples of a trauma patient.</title>
        <authorList>
            <person name="Schrottner P."/>
            <person name="Hartwich K."/>
            <person name="Bunk B."/>
            <person name="Schober I."/>
            <person name="Helbig S."/>
            <person name="Rudolph W.W."/>
            <person name="Gunzer F."/>
        </authorList>
    </citation>
    <scope>NUCLEOTIDE SEQUENCE [LARGE SCALE GENOMIC DNA]</scope>
    <source>
        <strain evidence="10 11">DSM 106044</strain>
    </source>
</reference>
<comment type="catalytic activity">
    <reaction evidence="1">
        <text>ATP + protein L-histidine = ADP + protein N-phospho-L-histidine.</text>
        <dbReference type="EC" id="2.7.13.3"/>
    </reaction>
</comment>
<comment type="caution">
    <text evidence="10">The sequence shown here is derived from an EMBL/GenBank/DDBJ whole genome shotgun (WGS) entry which is preliminary data.</text>
</comment>
<evidence type="ECO:0000313" key="10">
    <source>
        <dbReference type="EMBL" id="TLD00032.1"/>
    </source>
</evidence>
<evidence type="ECO:0000256" key="1">
    <source>
        <dbReference type="ARBA" id="ARBA00000085"/>
    </source>
</evidence>
<gene>
    <name evidence="10" type="primary">phoR_12</name>
    <name evidence="10" type="ORF">DSM106044_03122</name>
</gene>
<dbReference type="SUPFAM" id="SSF47384">
    <property type="entry name" value="Homodimeric domain of signal transducing histidine kinase"/>
    <property type="match status" value="1"/>
</dbReference>
<dbReference type="InterPro" id="IPR003594">
    <property type="entry name" value="HATPase_dom"/>
</dbReference>
<dbReference type="EC" id="2.7.13.3" evidence="3"/>
<evidence type="ECO:0000256" key="5">
    <source>
        <dbReference type="ARBA" id="ARBA00022679"/>
    </source>
</evidence>
<dbReference type="AlphaFoldDB" id="A0A4U8Q5A8"/>
<protein>
    <recommendedName>
        <fullName evidence="3">histidine kinase</fullName>
        <ecNumber evidence="3">2.7.13.3</ecNumber>
    </recommendedName>
</protein>
<evidence type="ECO:0000313" key="11">
    <source>
        <dbReference type="Proteomes" id="UP000306509"/>
    </source>
</evidence>
<dbReference type="InterPro" id="IPR003661">
    <property type="entry name" value="HisK_dim/P_dom"/>
</dbReference>
<keyword evidence="6" id="KW-0418">Kinase</keyword>
<dbReference type="SUPFAM" id="SSF55874">
    <property type="entry name" value="ATPase domain of HSP90 chaperone/DNA topoisomerase II/histidine kinase"/>
    <property type="match status" value="1"/>
</dbReference>
<keyword evidence="11" id="KW-1185">Reference proteome</keyword>
<feature type="domain" description="Histidine kinase" evidence="9">
    <location>
        <begin position="121"/>
        <end position="334"/>
    </location>
</feature>
<dbReference type="GO" id="GO:0016036">
    <property type="term" value="P:cellular response to phosphate starvation"/>
    <property type="evidence" value="ECO:0007669"/>
    <property type="project" value="TreeGrafter"/>
</dbReference>
<evidence type="ECO:0000259" key="9">
    <source>
        <dbReference type="PROSITE" id="PS50109"/>
    </source>
</evidence>
<feature type="transmembrane region" description="Helical" evidence="8">
    <location>
        <begin position="36"/>
        <end position="53"/>
    </location>
</feature>
<evidence type="ECO:0000256" key="6">
    <source>
        <dbReference type="ARBA" id="ARBA00022777"/>
    </source>
</evidence>
<comment type="subcellular location">
    <subcellularLocation>
        <location evidence="2">Membrane</location>
    </subcellularLocation>
</comment>
<accession>A0A4U8Q5A8</accession>
<keyword evidence="8" id="KW-0812">Transmembrane</keyword>
<dbReference type="CDD" id="cd00082">
    <property type="entry name" value="HisKA"/>
    <property type="match status" value="1"/>
</dbReference>
<dbReference type="SMART" id="SM00388">
    <property type="entry name" value="HisKA"/>
    <property type="match status" value="1"/>
</dbReference>
<feature type="transmembrane region" description="Helical" evidence="8">
    <location>
        <begin position="12"/>
        <end position="30"/>
    </location>
</feature>
<evidence type="ECO:0000256" key="3">
    <source>
        <dbReference type="ARBA" id="ARBA00012438"/>
    </source>
</evidence>
<evidence type="ECO:0000256" key="7">
    <source>
        <dbReference type="ARBA" id="ARBA00023012"/>
    </source>
</evidence>